<protein>
    <submittedName>
        <fullName evidence="2">LysR family transcriptional regulator</fullName>
    </submittedName>
</protein>
<dbReference type="GO" id="GO:0003700">
    <property type="term" value="F:DNA-binding transcription factor activity"/>
    <property type="evidence" value="ECO:0007669"/>
    <property type="project" value="InterPro"/>
</dbReference>
<dbReference type="InterPro" id="IPR000847">
    <property type="entry name" value="LysR_HTH_N"/>
</dbReference>
<dbReference type="EMBL" id="CP022992">
    <property type="protein sequence ID" value="ASW03727.1"/>
    <property type="molecule type" value="Genomic_DNA"/>
</dbReference>
<dbReference type="AlphaFoldDB" id="A0A248VXN0"/>
<dbReference type="SUPFAM" id="SSF46785">
    <property type="entry name" value="Winged helix' DNA-binding domain"/>
    <property type="match status" value="1"/>
</dbReference>
<dbReference type="PANTHER" id="PTHR30432:SF1">
    <property type="entry name" value="DNA-BINDING TRANSCRIPTIONAL DUAL REGULATOR MODE"/>
    <property type="match status" value="1"/>
</dbReference>
<accession>A0A248VXN0</accession>
<feature type="domain" description="HTH lysR-type" evidence="1">
    <location>
        <begin position="28"/>
        <end position="85"/>
    </location>
</feature>
<evidence type="ECO:0000313" key="3">
    <source>
        <dbReference type="Proteomes" id="UP000215158"/>
    </source>
</evidence>
<keyword evidence="3" id="KW-1185">Reference proteome</keyword>
<gene>
    <name evidence="2" type="ORF">CJU94_36645</name>
</gene>
<dbReference type="Proteomes" id="UP000215158">
    <property type="component" value="Plasmid pBN2"/>
</dbReference>
<dbReference type="InterPro" id="IPR036390">
    <property type="entry name" value="WH_DNA-bd_sf"/>
</dbReference>
<dbReference type="KEGG" id="parb:CJU94_36645"/>
<dbReference type="OrthoDB" id="9805928at2"/>
<name>A0A248VXN0_9BURK</name>
<evidence type="ECO:0000259" key="1">
    <source>
        <dbReference type="Pfam" id="PF00126"/>
    </source>
</evidence>
<sequence length="116" mass="12380">MSEIDVVPTLRLNIAAGVAIGPGKAALLDGIANTGSISQAAKQMGMGYRQAWAMIDSMNDYFVAPLVERTKGGPAGGGTKLTTLGIEVLRRYKAMERKAIKAIEKDARDFEKLLKA</sequence>
<dbReference type="PANTHER" id="PTHR30432">
    <property type="entry name" value="TRANSCRIPTIONAL REGULATOR MODE"/>
    <property type="match status" value="1"/>
</dbReference>
<geneLocation type="plasmid" evidence="2 3">
    <name>pBN2</name>
</geneLocation>
<reference evidence="2 3" key="1">
    <citation type="submission" date="2017-08" db="EMBL/GenBank/DDBJ databases">
        <title>Identification and genetic characteristics of simultaneous BTEX- and naphthalene-degrading Paraburkholderia sp. BN5 isolated from petroleum-contaminated soil.</title>
        <authorList>
            <person name="Lee Y."/>
            <person name="Jeon C.O."/>
        </authorList>
    </citation>
    <scope>NUCLEOTIDE SEQUENCE [LARGE SCALE GENOMIC DNA]</scope>
    <source>
        <strain evidence="2 3">BN5</strain>
        <plasmid evidence="2 3">pBN2</plasmid>
    </source>
</reference>
<dbReference type="InterPro" id="IPR051815">
    <property type="entry name" value="Molybdate_resp_trans_reg"/>
</dbReference>
<dbReference type="Gene3D" id="1.10.10.10">
    <property type="entry name" value="Winged helix-like DNA-binding domain superfamily/Winged helix DNA-binding domain"/>
    <property type="match status" value="1"/>
</dbReference>
<dbReference type="InterPro" id="IPR036388">
    <property type="entry name" value="WH-like_DNA-bd_sf"/>
</dbReference>
<organism evidence="2 3">
    <name type="scientific">Paraburkholderia aromaticivorans</name>
    <dbReference type="NCBI Taxonomy" id="2026199"/>
    <lineage>
        <taxon>Bacteria</taxon>
        <taxon>Pseudomonadati</taxon>
        <taxon>Pseudomonadota</taxon>
        <taxon>Betaproteobacteria</taxon>
        <taxon>Burkholderiales</taxon>
        <taxon>Burkholderiaceae</taxon>
        <taxon>Paraburkholderia</taxon>
    </lineage>
</organism>
<proteinExistence type="predicted"/>
<dbReference type="RefSeq" id="WP_011875679.1">
    <property type="nucleotide sequence ID" value="NZ_CP022992.1"/>
</dbReference>
<keyword evidence="2" id="KW-0614">Plasmid</keyword>
<dbReference type="Pfam" id="PF00126">
    <property type="entry name" value="HTH_1"/>
    <property type="match status" value="1"/>
</dbReference>
<evidence type="ECO:0000313" key="2">
    <source>
        <dbReference type="EMBL" id="ASW03727.1"/>
    </source>
</evidence>